<proteinExistence type="predicted"/>
<organism evidence="1 2">
    <name type="scientific">Caenorhabditis bovis</name>
    <dbReference type="NCBI Taxonomy" id="2654633"/>
    <lineage>
        <taxon>Eukaryota</taxon>
        <taxon>Metazoa</taxon>
        <taxon>Ecdysozoa</taxon>
        <taxon>Nematoda</taxon>
        <taxon>Chromadorea</taxon>
        <taxon>Rhabditida</taxon>
        <taxon>Rhabditina</taxon>
        <taxon>Rhabditomorpha</taxon>
        <taxon>Rhabditoidea</taxon>
        <taxon>Rhabditidae</taxon>
        <taxon>Peloderinae</taxon>
        <taxon>Caenorhabditis</taxon>
    </lineage>
</organism>
<name>A0A8S1FBZ3_9PELO</name>
<gene>
    <name evidence="1" type="ORF">CBOVIS_LOCUS12886</name>
</gene>
<sequence>MMAECSPALLVVLHPTNTKRNIASADRVTFMIRLFKSVSSPILLDDHKASFYVESEAEMLADDSCYDPLMAASVSIRVRNTDGDDFVVSPTDVVESVNEIASRQSSRRASTATSSFRRSRASSAFFNENGEPLEHPSGSIVRARKSKSVRDAEPGLRSMLYGLSQKQEKEEAEAKKLAKKLIRQHVHNHIHPRRATRVASLSSCANTNRENFYDCTSVCSTRSRNGFIETSMRWPRRERRASSSESLIMMLTPPLPRIYTTRTAAAAATPLQKAKSEDAPTTSSLTVDTPIILRCALVRQCASVEPLATPIGKHRSRLDNWRQLLPTKLRSVTVSPSKLRSETMHSLHNLHGISVVATVTEPGLLKKSISEFVIGCE</sequence>
<protein>
    <submittedName>
        <fullName evidence="1">Uncharacterized protein</fullName>
    </submittedName>
</protein>
<evidence type="ECO:0000313" key="1">
    <source>
        <dbReference type="EMBL" id="CAB3411500.1"/>
    </source>
</evidence>
<dbReference type="EMBL" id="CADEPM010000013">
    <property type="protein sequence ID" value="CAB3411500.1"/>
    <property type="molecule type" value="Genomic_DNA"/>
</dbReference>
<dbReference type="OrthoDB" id="5871698at2759"/>
<reference evidence="1 2" key="1">
    <citation type="submission" date="2020-04" db="EMBL/GenBank/DDBJ databases">
        <authorList>
            <person name="Laetsch R D."/>
            <person name="Stevens L."/>
            <person name="Kumar S."/>
            <person name="Blaxter L. M."/>
        </authorList>
    </citation>
    <scope>NUCLEOTIDE SEQUENCE [LARGE SCALE GENOMIC DNA]</scope>
</reference>
<dbReference type="AlphaFoldDB" id="A0A8S1FBZ3"/>
<accession>A0A8S1FBZ3</accession>
<keyword evidence="2" id="KW-1185">Reference proteome</keyword>
<comment type="caution">
    <text evidence="1">The sequence shown here is derived from an EMBL/GenBank/DDBJ whole genome shotgun (WGS) entry which is preliminary data.</text>
</comment>
<dbReference type="Proteomes" id="UP000494206">
    <property type="component" value="Unassembled WGS sequence"/>
</dbReference>
<evidence type="ECO:0000313" key="2">
    <source>
        <dbReference type="Proteomes" id="UP000494206"/>
    </source>
</evidence>